<evidence type="ECO:0000313" key="2">
    <source>
        <dbReference type="EMBL" id="ROH88244.1"/>
    </source>
</evidence>
<proteinExistence type="predicted"/>
<evidence type="ECO:0000313" key="3">
    <source>
        <dbReference type="Proteomes" id="UP000275137"/>
    </source>
</evidence>
<dbReference type="EMBL" id="RJVP01000001">
    <property type="protein sequence ID" value="ROH88244.1"/>
    <property type="molecule type" value="Genomic_DNA"/>
</dbReference>
<keyword evidence="1" id="KW-0732">Signal</keyword>
<dbReference type="AlphaFoldDB" id="A0A3N0V6L9"/>
<keyword evidence="3" id="KW-1185">Reference proteome</keyword>
<sequence>MKKFLLFISLAILANSAAQAKPDFTGRNYSGTYSCKGYNEKVGDYEVTVGLRLNRVSSYGDFGAYHYTVETPNSVVYHGQAAADGPRLAISFQLGDGKNVEQSTGLALMKRDSRGRLSFRKKYYEPDDNGGNYGFEDCNILPPAKTVKP</sequence>
<evidence type="ECO:0000256" key="1">
    <source>
        <dbReference type="SAM" id="SignalP"/>
    </source>
</evidence>
<reference evidence="2 3" key="1">
    <citation type="submission" date="2018-10" db="EMBL/GenBank/DDBJ databases">
        <authorList>
            <person name="Chen W.-M."/>
        </authorList>
    </citation>
    <scope>NUCLEOTIDE SEQUENCE [LARGE SCALE GENOMIC DNA]</scope>
    <source>
        <strain evidence="2 3">H-5</strain>
    </source>
</reference>
<name>A0A3N0V6L9_9PROT</name>
<feature type="chain" id="PRO_5017966792" description="DUF3757 domain-containing protein" evidence="1">
    <location>
        <begin position="21"/>
        <end position="149"/>
    </location>
</feature>
<organism evidence="2 3">
    <name type="scientific">Pseudomethylobacillus aquaticus</name>
    <dbReference type="NCBI Taxonomy" id="2676064"/>
    <lineage>
        <taxon>Bacteria</taxon>
        <taxon>Pseudomonadati</taxon>
        <taxon>Pseudomonadota</taxon>
        <taxon>Betaproteobacteria</taxon>
        <taxon>Nitrosomonadales</taxon>
        <taxon>Methylophilaceae</taxon>
        <taxon>Pseudomethylobacillus</taxon>
    </lineage>
</organism>
<accession>A0A3N0V6L9</accession>
<evidence type="ECO:0008006" key="4">
    <source>
        <dbReference type="Google" id="ProtNLM"/>
    </source>
</evidence>
<protein>
    <recommendedName>
        <fullName evidence="4">DUF3757 domain-containing protein</fullName>
    </recommendedName>
</protein>
<dbReference type="Proteomes" id="UP000275137">
    <property type="component" value="Unassembled WGS sequence"/>
</dbReference>
<gene>
    <name evidence="2" type="ORF">ED236_01900</name>
</gene>
<comment type="caution">
    <text evidence="2">The sequence shown here is derived from an EMBL/GenBank/DDBJ whole genome shotgun (WGS) entry which is preliminary data.</text>
</comment>
<feature type="signal peptide" evidence="1">
    <location>
        <begin position="1"/>
        <end position="20"/>
    </location>
</feature>
<dbReference type="RefSeq" id="WP_123236239.1">
    <property type="nucleotide sequence ID" value="NZ_RJVP01000001.1"/>
</dbReference>